<name>V3YXD2_LOTGI</name>
<proteinExistence type="predicted"/>
<gene>
    <name evidence="1" type="ORF">LOTGIDRAFT_155750</name>
</gene>
<accession>V3YXD2</accession>
<dbReference type="KEGG" id="lgi:LOTGIDRAFT_155750"/>
<dbReference type="AlphaFoldDB" id="V3YXD2"/>
<dbReference type="GeneID" id="20236820"/>
<dbReference type="HOGENOM" id="CLU_1032774_0_0_1"/>
<sequence length="270" mass="30124">MENLRELERVISSSVVLQDFVQLNNRIFFKYKMLFYSSYFVKDIQIFKEKGSHDIADALLSLKHPIVHPSQFSTGPISPLSPSPAMPYFTSSHQGFNSGMTSSCTQGLPYPHNPPVLHNTYSSVPSQYQPQYETGQLSPTQPPTPNVHFPSMSVNVSMSMNVGVPPGLGNGQYNNLQQQWGNQPQSPTLSQYHGGHAPALQAQYTGYGSQTHPFQGSYSFTPELRTHVPESRGFYYKAEGLKDVARFCASGHFKKSKFLSERNSATSFNE</sequence>
<keyword evidence="2" id="KW-1185">Reference proteome</keyword>
<reference evidence="1 2" key="1">
    <citation type="journal article" date="2013" name="Nature">
        <title>Insights into bilaterian evolution from three spiralian genomes.</title>
        <authorList>
            <person name="Simakov O."/>
            <person name="Marletaz F."/>
            <person name="Cho S.J."/>
            <person name="Edsinger-Gonzales E."/>
            <person name="Havlak P."/>
            <person name="Hellsten U."/>
            <person name="Kuo D.H."/>
            <person name="Larsson T."/>
            <person name="Lv J."/>
            <person name="Arendt D."/>
            <person name="Savage R."/>
            <person name="Osoegawa K."/>
            <person name="de Jong P."/>
            <person name="Grimwood J."/>
            <person name="Chapman J.A."/>
            <person name="Shapiro H."/>
            <person name="Aerts A."/>
            <person name="Otillar R.P."/>
            <person name="Terry A.Y."/>
            <person name="Boore J.L."/>
            <person name="Grigoriev I.V."/>
            <person name="Lindberg D.R."/>
            <person name="Seaver E.C."/>
            <person name="Weisblat D.A."/>
            <person name="Putnam N.H."/>
            <person name="Rokhsar D.S."/>
        </authorList>
    </citation>
    <scope>NUCLEOTIDE SEQUENCE [LARGE SCALE GENOMIC DNA]</scope>
</reference>
<feature type="non-terminal residue" evidence="1">
    <location>
        <position position="270"/>
    </location>
</feature>
<dbReference type="RefSeq" id="XP_009066527.1">
    <property type="nucleotide sequence ID" value="XM_009068279.1"/>
</dbReference>
<organism evidence="1 2">
    <name type="scientific">Lottia gigantea</name>
    <name type="common">Giant owl limpet</name>
    <dbReference type="NCBI Taxonomy" id="225164"/>
    <lineage>
        <taxon>Eukaryota</taxon>
        <taxon>Metazoa</taxon>
        <taxon>Spiralia</taxon>
        <taxon>Lophotrochozoa</taxon>
        <taxon>Mollusca</taxon>
        <taxon>Gastropoda</taxon>
        <taxon>Patellogastropoda</taxon>
        <taxon>Lottioidea</taxon>
        <taxon>Lottiidae</taxon>
        <taxon>Lottia</taxon>
    </lineage>
</organism>
<dbReference type="EMBL" id="KB203854">
    <property type="protein sequence ID" value="ESO82733.1"/>
    <property type="molecule type" value="Genomic_DNA"/>
</dbReference>
<dbReference type="Proteomes" id="UP000030746">
    <property type="component" value="Unassembled WGS sequence"/>
</dbReference>
<evidence type="ECO:0000313" key="2">
    <source>
        <dbReference type="Proteomes" id="UP000030746"/>
    </source>
</evidence>
<dbReference type="CTD" id="20236820"/>
<protein>
    <submittedName>
        <fullName evidence="1">Uncharacterized protein</fullName>
    </submittedName>
</protein>
<evidence type="ECO:0000313" key="1">
    <source>
        <dbReference type="EMBL" id="ESO82733.1"/>
    </source>
</evidence>